<dbReference type="GO" id="GO:0005975">
    <property type="term" value="P:carbohydrate metabolic process"/>
    <property type="evidence" value="ECO:0007669"/>
    <property type="project" value="InterPro"/>
</dbReference>
<dbReference type="Pfam" id="PF02838">
    <property type="entry name" value="Glyco_hydro_20b"/>
    <property type="match status" value="1"/>
</dbReference>
<feature type="signal peptide" evidence="7">
    <location>
        <begin position="1"/>
        <end position="19"/>
    </location>
</feature>
<comment type="similarity">
    <text evidence="2">Belongs to the glycosyl hydrolase 20 family.</text>
</comment>
<evidence type="ECO:0000259" key="10">
    <source>
        <dbReference type="Pfam" id="PF02838"/>
    </source>
</evidence>
<dbReference type="PRINTS" id="PR00738">
    <property type="entry name" value="GLHYDRLASE20"/>
</dbReference>
<dbReference type="Pfam" id="PF00754">
    <property type="entry name" value="F5_F8_type_C"/>
    <property type="match status" value="1"/>
</dbReference>
<dbReference type="STRING" id="1302690.BUE76_14555"/>
<dbReference type="InterPro" id="IPR000421">
    <property type="entry name" value="FA58C"/>
</dbReference>
<dbReference type="SUPFAM" id="SSF49785">
    <property type="entry name" value="Galactose-binding domain-like"/>
    <property type="match status" value="1"/>
</dbReference>
<dbReference type="GO" id="GO:0030203">
    <property type="term" value="P:glycosaminoglycan metabolic process"/>
    <property type="evidence" value="ECO:0007669"/>
    <property type="project" value="TreeGrafter"/>
</dbReference>
<dbReference type="Gene3D" id="2.60.120.260">
    <property type="entry name" value="Galactose-binding domain-like"/>
    <property type="match status" value="1"/>
</dbReference>
<dbReference type="SUPFAM" id="SSF51445">
    <property type="entry name" value="(Trans)glycosidases"/>
    <property type="match status" value="1"/>
</dbReference>
<dbReference type="PANTHER" id="PTHR22600:SF57">
    <property type="entry name" value="BETA-N-ACETYLHEXOSAMINIDASE"/>
    <property type="match status" value="1"/>
</dbReference>
<keyword evidence="7" id="KW-0732">Signal</keyword>
<name>A0A1M4XXK6_9BACT</name>
<dbReference type="Gene3D" id="3.30.379.10">
    <property type="entry name" value="Chitobiase/beta-hexosaminidase domain 2-like"/>
    <property type="match status" value="1"/>
</dbReference>
<dbReference type="EMBL" id="FQUO01000004">
    <property type="protein sequence ID" value="SHE98086.1"/>
    <property type="molecule type" value="Genomic_DNA"/>
</dbReference>
<evidence type="ECO:0000256" key="6">
    <source>
        <dbReference type="PIRSR" id="PIRSR625705-1"/>
    </source>
</evidence>
<dbReference type="Proteomes" id="UP000184368">
    <property type="component" value="Unassembled WGS sequence"/>
</dbReference>
<accession>A0A1M4XXK6</accession>
<protein>
    <recommendedName>
        <fullName evidence="3">beta-N-acetylhexosaminidase</fullName>
        <ecNumber evidence="3">3.2.1.52</ecNumber>
    </recommendedName>
</protein>
<keyword evidence="5" id="KW-0326">Glycosidase</keyword>
<dbReference type="GO" id="GO:0004563">
    <property type="term" value="F:beta-N-acetylhexosaminidase activity"/>
    <property type="evidence" value="ECO:0007669"/>
    <property type="project" value="UniProtKB-EC"/>
</dbReference>
<dbReference type="PANTHER" id="PTHR22600">
    <property type="entry name" value="BETA-HEXOSAMINIDASE"/>
    <property type="match status" value="1"/>
</dbReference>
<dbReference type="PROSITE" id="PS51257">
    <property type="entry name" value="PROKAR_LIPOPROTEIN"/>
    <property type="match status" value="1"/>
</dbReference>
<dbReference type="SUPFAM" id="SSF55545">
    <property type="entry name" value="beta-N-acetylhexosaminidase-like domain"/>
    <property type="match status" value="1"/>
</dbReference>
<sequence>MRIIPVLLLLLIFSCTATSQQVSIIPKPLSLTVKPGRFLLTANTPLIAATAGEEAGAKIFNEYLQQYYGFSLPISTSQNGGNKGIVLRTRNFIKAPDKDAYQLSVNQNGVSIEGDTHAGTFYGLQTLLQLLPVDKHQGDISIPLVQVQDAPRFDYRGMHLDVARHFFPISFVKKYIDYIALHKMNYFHWHLTDDQGWRIEIKKYPRLVEVGAYRDGTIIGHYPGKGNDQIRYGGYYTQEEIKEIVRYAAQRHITVVPEIEMPGHALAALTSYPNLGCPGTGPYQVAQTWGVFDDVFCAGNDSTFLFLQDVLDEVLPLFPSPYIHVGGDECPKENWIHCPRCQQRIKKEGLKDEHELQSYFIQRMEKYVNSKGRTIIGWDEILEGGLAPNAMVMSWRGEAGGIAAAKQKHQVIMTPGSHCYLDHSQSTQEDSVTFGGFTPVEKVYAYEPIPKELNAEQAKYIIGAQSNLWTEYIAYPLKVEYQIFPRMSAMSEVLWSAKGQRNWPEFEKRMQTQYKRYELWGANYSNAYFEIKAAIAPTKDNSGLLLQLESKDRQATVQYGISGLHFAKNYTAPVLIQQSGEVTALVNRNGKIIDSTTIKFRFNKATGKKVSLSEQPAPNYPGSGAFTLVDGVINEKGMDRTKEFIGYNGKTITATIDLGSPQDISEVRLHTLFASGSWIYPPQEMEVQVSTDGKTYQRMGSARELLAKDPVKGYLGVVIDAPVQARFVRVKAQAVQKIAEHMAGAGQKAWMFLDEIEVL</sequence>
<dbReference type="InterPro" id="IPR015882">
    <property type="entry name" value="HEX_bac_N"/>
</dbReference>
<dbReference type="InterPro" id="IPR017853">
    <property type="entry name" value="GH"/>
</dbReference>
<comment type="catalytic activity">
    <reaction evidence="1">
        <text>Hydrolysis of terminal non-reducing N-acetyl-D-hexosamine residues in N-acetyl-beta-D-hexosaminides.</text>
        <dbReference type="EC" id="3.2.1.52"/>
    </reaction>
</comment>
<dbReference type="EC" id="3.2.1.52" evidence="3"/>
<feature type="domain" description="Glycoside hydrolase family 20 catalytic" evidence="8">
    <location>
        <begin position="153"/>
        <end position="497"/>
    </location>
</feature>
<feature type="domain" description="F5/8 type C" evidence="9">
    <location>
        <begin position="652"/>
        <end position="734"/>
    </location>
</feature>
<dbReference type="Pfam" id="PF00728">
    <property type="entry name" value="Glyco_hydro_20"/>
    <property type="match status" value="1"/>
</dbReference>
<dbReference type="InterPro" id="IPR029018">
    <property type="entry name" value="Hex-like_dom2"/>
</dbReference>
<keyword evidence="4" id="KW-0378">Hydrolase</keyword>
<gene>
    <name evidence="11" type="ORF">SAMN05444008_10475</name>
</gene>
<evidence type="ECO:0000313" key="11">
    <source>
        <dbReference type="EMBL" id="SHE98086.1"/>
    </source>
</evidence>
<evidence type="ECO:0000313" key="12">
    <source>
        <dbReference type="Proteomes" id="UP000184368"/>
    </source>
</evidence>
<evidence type="ECO:0000256" key="5">
    <source>
        <dbReference type="ARBA" id="ARBA00023295"/>
    </source>
</evidence>
<dbReference type="InterPro" id="IPR025705">
    <property type="entry name" value="Beta_hexosaminidase_sua/sub"/>
</dbReference>
<dbReference type="Gene3D" id="3.20.20.80">
    <property type="entry name" value="Glycosidases"/>
    <property type="match status" value="1"/>
</dbReference>
<dbReference type="RefSeq" id="WP_073041154.1">
    <property type="nucleotide sequence ID" value="NZ_FQUO01000004.1"/>
</dbReference>
<evidence type="ECO:0000256" key="1">
    <source>
        <dbReference type="ARBA" id="ARBA00001231"/>
    </source>
</evidence>
<feature type="active site" description="Proton donor" evidence="6">
    <location>
        <position position="329"/>
    </location>
</feature>
<keyword evidence="12" id="KW-1185">Reference proteome</keyword>
<dbReference type="CDD" id="cd06563">
    <property type="entry name" value="GH20_chitobiase-like"/>
    <property type="match status" value="1"/>
</dbReference>
<dbReference type="OrthoDB" id="726159at2"/>
<feature type="domain" description="Beta-hexosaminidase bacterial type N-terminal" evidence="10">
    <location>
        <begin position="22"/>
        <end position="150"/>
    </location>
</feature>
<dbReference type="AlphaFoldDB" id="A0A1M4XXK6"/>
<feature type="chain" id="PRO_5012296299" description="beta-N-acetylhexosaminidase" evidence="7">
    <location>
        <begin position="20"/>
        <end position="759"/>
    </location>
</feature>
<dbReference type="InterPro" id="IPR015883">
    <property type="entry name" value="Glyco_hydro_20_cat"/>
</dbReference>
<dbReference type="GO" id="GO:0016020">
    <property type="term" value="C:membrane"/>
    <property type="evidence" value="ECO:0007669"/>
    <property type="project" value="TreeGrafter"/>
</dbReference>
<evidence type="ECO:0000256" key="7">
    <source>
        <dbReference type="SAM" id="SignalP"/>
    </source>
</evidence>
<evidence type="ECO:0000256" key="4">
    <source>
        <dbReference type="ARBA" id="ARBA00022801"/>
    </source>
</evidence>
<proteinExistence type="inferred from homology"/>
<reference evidence="11 12" key="1">
    <citation type="submission" date="2016-11" db="EMBL/GenBank/DDBJ databases">
        <authorList>
            <person name="Jaros S."/>
            <person name="Januszkiewicz K."/>
            <person name="Wedrychowicz H."/>
        </authorList>
    </citation>
    <scope>NUCLEOTIDE SEQUENCE [LARGE SCALE GENOMIC DNA]</scope>
    <source>
        <strain evidence="11 12">DSM 26897</strain>
    </source>
</reference>
<evidence type="ECO:0000259" key="9">
    <source>
        <dbReference type="Pfam" id="PF00754"/>
    </source>
</evidence>
<organism evidence="11 12">
    <name type="scientific">Cnuella takakiae</name>
    <dbReference type="NCBI Taxonomy" id="1302690"/>
    <lineage>
        <taxon>Bacteria</taxon>
        <taxon>Pseudomonadati</taxon>
        <taxon>Bacteroidota</taxon>
        <taxon>Chitinophagia</taxon>
        <taxon>Chitinophagales</taxon>
        <taxon>Chitinophagaceae</taxon>
        <taxon>Cnuella</taxon>
    </lineage>
</organism>
<evidence type="ECO:0000256" key="3">
    <source>
        <dbReference type="ARBA" id="ARBA00012663"/>
    </source>
</evidence>
<evidence type="ECO:0000256" key="2">
    <source>
        <dbReference type="ARBA" id="ARBA00006285"/>
    </source>
</evidence>
<evidence type="ECO:0000259" key="8">
    <source>
        <dbReference type="Pfam" id="PF00728"/>
    </source>
</evidence>
<dbReference type="InterPro" id="IPR008979">
    <property type="entry name" value="Galactose-bd-like_sf"/>
</dbReference>